<dbReference type="PANTHER" id="PTHR43625:SF40">
    <property type="entry name" value="ALDO-KETO REDUCTASE YAKC [NADP(+)]"/>
    <property type="match status" value="1"/>
</dbReference>
<dbReference type="SUPFAM" id="SSF51430">
    <property type="entry name" value="NAD(P)-linked oxidoreductase"/>
    <property type="match status" value="1"/>
</dbReference>
<dbReference type="GO" id="GO:0016491">
    <property type="term" value="F:oxidoreductase activity"/>
    <property type="evidence" value="ECO:0007669"/>
    <property type="project" value="UniProtKB-KW"/>
</dbReference>
<organism evidence="3 4">
    <name type="scientific">Sulfoacidibacillus ferrooxidans</name>
    <dbReference type="NCBI Taxonomy" id="2005001"/>
    <lineage>
        <taxon>Bacteria</taxon>
        <taxon>Bacillati</taxon>
        <taxon>Bacillota</taxon>
        <taxon>Bacilli</taxon>
        <taxon>Bacillales</taxon>
        <taxon>Alicyclobacillaceae</taxon>
        <taxon>Sulfoacidibacillus</taxon>
    </lineage>
</organism>
<dbReference type="Gene3D" id="3.20.20.100">
    <property type="entry name" value="NADP-dependent oxidoreductase domain"/>
    <property type="match status" value="1"/>
</dbReference>
<dbReference type="Pfam" id="PF00248">
    <property type="entry name" value="Aldo_ket_red"/>
    <property type="match status" value="1"/>
</dbReference>
<dbReference type="AlphaFoldDB" id="A0A9X2AF33"/>
<dbReference type="EMBL" id="JALBUF010000007">
    <property type="protein sequence ID" value="MCI0184002.1"/>
    <property type="molecule type" value="Genomic_DNA"/>
</dbReference>
<dbReference type="EC" id="1.1.1.-" evidence="3"/>
<keyword evidence="1 3" id="KW-0560">Oxidoreductase</keyword>
<reference evidence="3" key="1">
    <citation type="submission" date="2022-03" db="EMBL/GenBank/DDBJ databases">
        <title>Draft Genome Sequence of Firmicute Strain S0AB, a Heterotrophic Iron/Sulfur-Oxidizing Extreme Acidophile.</title>
        <authorList>
            <person name="Vergara E."/>
            <person name="Pakostova E."/>
            <person name="Johnson D.B."/>
            <person name="Holmes D.S."/>
        </authorList>
    </citation>
    <scope>NUCLEOTIDE SEQUENCE</scope>
    <source>
        <strain evidence="3">S0AB</strain>
    </source>
</reference>
<dbReference type="Proteomes" id="UP001139263">
    <property type="component" value="Unassembled WGS sequence"/>
</dbReference>
<dbReference type="PROSITE" id="PS51257">
    <property type="entry name" value="PROKAR_LIPOPROTEIN"/>
    <property type="match status" value="1"/>
</dbReference>
<dbReference type="InterPro" id="IPR023210">
    <property type="entry name" value="NADP_OxRdtase_dom"/>
</dbReference>
<dbReference type="InterPro" id="IPR050791">
    <property type="entry name" value="Aldo-Keto_reductase"/>
</dbReference>
<accession>A0A9X2AF33</accession>
<dbReference type="PANTHER" id="PTHR43625">
    <property type="entry name" value="AFLATOXIN B1 ALDEHYDE REDUCTASE"/>
    <property type="match status" value="1"/>
</dbReference>
<dbReference type="InterPro" id="IPR020471">
    <property type="entry name" value="AKR"/>
</dbReference>
<dbReference type="PRINTS" id="PR00069">
    <property type="entry name" value="ALDKETRDTASE"/>
</dbReference>
<sequence length="328" mass="36648">MNSRHLGKEGLVVSSLGLGCMGMSDFYSDRDDQESISTIHRALELGITFFDTADMYGVGKNEELVGEALKGSREHVVIATKFGNVRAQDGSFVRVDGRPEYVKKACEASLQRLHTDYIDLYYQHRVDPSVPIEETVGAMAQLVDEGKVRYLGLSEASPETIRKAHRVHPISALQTEYSLWSRDVEDEILPTCRALGIGFVPYSPLGRGFLSGQIKNFEDLEKDDYRRFSPRFQGDNFGKNISLVERIEEMAKAKNCTPSQLALAWLLALGQDIVPIPGTKRRKYLEENLGSVDVHLTDEDMQRIAKLAPVGIAAGMRYTEQGMQSVNR</sequence>
<dbReference type="RefSeq" id="WP_241715094.1">
    <property type="nucleotide sequence ID" value="NZ_JALBUF010000007.1"/>
</dbReference>
<feature type="domain" description="NADP-dependent oxidoreductase" evidence="2">
    <location>
        <begin position="16"/>
        <end position="307"/>
    </location>
</feature>
<evidence type="ECO:0000256" key="1">
    <source>
        <dbReference type="ARBA" id="ARBA00023002"/>
    </source>
</evidence>
<dbReference type="CDD" id="cd19076">
    <property type="entry name" value="AKR_AKR13A_13D"/>
    <property type="match status" value="1"/>
</dbReference>
<dbReference type="GO" id="GO:0005737">
    <property type="term" value="C:cytoplasm"/>
    <property type="evidence" value="ECO:0007669"/>
    <property type="project" value="TreeGrafter"/>
</dbReference>
<name>A0A9X2AF33_9BACL</name>
<comment type="caution">
    <text evidence="3">The sequence shown here is derived from an EMBL/GenBank/DDBJ whole genome shotgun (WGS) entry which is preliminary data.</text>
</comment>
<protein>
    <submittedName>
        <fullName evidence="3">Aldo-keto reductase IolS</fullName>
        <ecNumber evidence="3">1.1.1.-</ecNumber>
    </submittedName>
</protein>
<keyword evidence="4" id="KW-1185">Reference proteome</keyword>
<gene>
    <name evidence="3" type="primary">iolS_4</name>
    <name evidence="3" type="ORF">MM817_02294</name>
</gene>
<evidence type="ECO:0000313" key="3">
    <source>
        <dbReference type="EMBL" id="MCI0184002.1"/>
    </source>
</evidence>
<dbReference type="InterPro" id="IPR036812">
    <property type="entry name" value="NAD(P)_OxRdtase_dom_sf"/>
</dbReference>
<evidence type="ECO:0000313" key="4">
    <source>
        <dbReference type="Proteomes" id="UP001139263"/>
    </source>
</evidence>
<proteinExistence type="predicted"/>
<evidence type="ECO:0000259" key="2">
    <source>
        <dbReference type="Pfam" id="PF00248"/>
    </source>
</evidence>